<dbReference type="GO" id="GO:0003677">
    <property type="term" value="F:DNA binding"/>
    <property type="evidence" value="ECO:0007669"/>
    <property type="project" value="UniProtKB-KW"/>
</dbReference>
<evidence type="ECO:0000313" key="15">
    <source>
        <dbReference type="Proteomes" id="UP000515804"/>
    </source>
</evidence>
<keyword evidence="9 10" id="KW-0804">Transcription</keyword>
<dbReference type="Pfam" id="PF04552">
    <property type="entry name" value="Sigma54_DBD"/>
    <property type="match status" value="1"/>
</dbReference>
<sequence>MKQRLSPALQQHLVLTPQLRQAIRLLQLSTVELEAEVAEAVASNPLLDWAEDGEATPGEAHEAREIEAPVDTTVHAAEAEDHWDREAEPWQERIGPSSDRGDDEIEHPAAAESLRDHLLFQLHLGHFSQRDASIGVALIDAIDDDGYLREDLEELARSLRPEIDAGLDELLQVLHRIQQFDPVGVGARDLGECLRLQLRALPVDTAGRDVAMLVTAGPLQRLPKIGIDGVCHELRCERGEAEAAVHLLRSLDPRPGSQHGELPAGTYLTPDCVIWRQQGLWRVALAAGAMPRVAIQHGYEQMIRHASNSDADYLRGRLQEARWLLKGLESRADTLLRVVRCLVREQAAFLEFGEQALHPLTLRSIAAELGLHESTVSRAIARKYVRTPRGTIPLRDFFASGIETEGGGSASSTAIQDMIRKLVAAEDPRKPLSDARLADTLKADGVPVARRTVAKYREALHIPASHERVRIG</sequence>
<dbReference type="PROSITE" id="PS50044">
    <property type="entry name" value="SIGMA54_3"/>
    <property type="match status" value="1"/>
</dbReference>
<dbReference type="PROSITE" id="PS00718">
    <property type="entry name" value="SIGMA54_2"/>
    <property type="match status" value="1"/>
</dbReference>
<evidence type="ECO:0000256" key="11">
    <source>
        <dbReference type="SAM" id="MobiDB-lite"/>
    </source>
</evidence>
<dbReference type="PIRSF" id="PIRSF000774">
    <property type="entry name" value="RpoN"/>
    <property type="match status" value="1"/>
</dbReference>
<dbReference type="Proteomes" id="UP000515804">
    <property type="component" value="Chromosome"/>
</dbReference>
<dbReference type="GO" id="GO:0016987">
    <property type="term" value="F:sigma factor activity"/>
    <property type="evidence" value="ECO:0007669"/>
    <property type="project" value="UniProtKB-KW"/>
</dbReference>
<dbReference type="KEGG" id="tcn:H9L16_01455"/>
<evidence type="ECO:0000256" key="5">
    <source>
        <dbReference type="ARBA" id="ARBA00022695"/>
    </source>
</evidence>
<dbReference type="AlphaFoldDB" id="A0A7G9SR62"/>
<keyword evidence="8 10" id="KW-0238">DNA-binding</keyword>
<dbReference type="NCBIfam" id="NF009118">
    <property type="entry name" value="PRK12469.1"/>
    <property type="match status" value="1"/>
</dbReference>
<dbReference type="Pfam" id="PF00309">
    <property type="entry name" value="Sigma54_AID"/>
    <property type="match status" value="1"/>
</dbReference>
<evidence type="ECO:0000256" key="8">
    <source>
        <dbReference type="ARBA" id="ARBA00023125"/>
    </source>
</evidence>
<dbReference type="GO" id="GO:0000428">
    <property type="term" value="C:DNA-directed RNA polymerase complex"/>
    <property type="evidence" value="ECO:0007669"/>
    <property type="project" value="UniProtKB-KW"/>
</dbReference>
<keyword evidence="7 10" id="KW-0731">Sigma factor</keyword>
<name>A0A7G9SR62_9GAMM</name>
<dbReference type="EMBL" id="CP060719">
    <property type="protein sequence ID" value="QNN70337.1"/>
    <property type="molecule type" value="Genomic_DNA"/>
</dbReference>
<evidence type="ECO:0000256" key="9">
    <source>
        <dbReference type="ARBA" id="ARBA00023163"/>
    </source>
</evidence>
<dbReference type="RefSeq" id="WP_187552853.1">
    <property type="nucleotide sequence ID" value="NZ_BMZL01000001.1"/>
</dbReference>
<dbReference type="Pfam" id="PF04963">
    <property type="entry name" value="Sigma54_CBD"/>
    <property type="match status" value="1"/>
</dbReference>
<evidence type="ECO:0000256" key="2">
    <source>
        <dbReference type="ARBA" id="ARBA00019942"/>
    </source>
</evidence>
<proteinExistence type="inferred from homology"/>
<keyword evidence="15" id="KW-1185">Reference proteome</keyword>
<evidence type="ECO:0000256" key="7">
    <source>
        <dbReference type="ARBA" id="ARBA00023082"/>
    </source>
</evidence>
<evidence type="ECO:0000256" key="10">
    <source>
        <dbReference type="PIRNR" id="PIRNR000774"/>
    </source>
</evidence>
<dbReference type="PANTHER" id="PTHR32248">
    <property type="entry name" value="RNA POLYMERASE SIGMA-54 FACTOR"/>
    <property type="match status" value="1"/>
</dbReference>
<evidence type="ECO:0000256" key="4">
    <source>
        <dbReference type="ARBA" id="ARBA00022679"/>
    </source>
</evidence>
<feature type="domain" description="RNA polymerase sigma factor 54 DNA-binding" evidence="12">
    <location>
        <begin position="312"/>
        <end position="469"/>
    </location>
</feature>
<organism evidence="14 15">
    <name type="scientific">Thermomonas carbonis</name>
    <dbReference type="NCBI Taxonomy" id="1463158"/>
    <lineage>
        <taxon>Bacteria</taxon>
        <taxon>Pseudomonadati</taxon>
        <taxon>Pseudomonadota</taxon>
        <taxon>Gammaproteobacteria</taxon>
        <taxon>Lysobacterales</taxon>
        <taxon>Lysobacteraceae</taxon>
        <taxon>Thermomonas</taxon>
    </lineage>
</organism>
<comment type="similarity">
    <text evidence="1 10">Belongs to the sigma-54 factor family.</text>
</comment>
<evidence type="ECO:0000256" key="6">
    <source>
        <dbReference type="ARBA" id="ARBA00023015"/>
    </source>
</evidence>
<dbReference type="GO" id="GO:0006352">
    <property type="term" value="P:DNA-templated transcription initiation"/>
    <property type="evidence" value="ECO:0007669"/>
    <property type="project" value="InterPro"/>
</dbReference>
<dbReference type="Gene3D" id="1.10.10.1330">
    <property type="entry name" value="RNA polymerase sigma-54 factor, core-binding domain"/>
    <property type="match status" value="1"/>
</dbReference>
<keyword evidence="6 10" id="KW-0805">Transcription regulation</keyword>
<dbReference type="GO" id="GO:0016779">
    <property type="term" value="F:nucleotidyltransferase activity"/>
    <property type="evidence" value="ECO:0007669"/>
    <property type="project" value="UniProtKB-KW"/>
</dbReference>
<dbReference type="PRINTS" id="PR00045">
    <property type="entry name" value="SIGMA54FCT"/>
</dbReference>
<dbReference type="GO" id="GO:0001216">
    <property type="term" value="F:DNA-binding transcription activator activity"/>
    <property type="evidence" value="ECO:0007669"/>
    <property type="project" value="InterPro"/>
</dbReference>
<dbReference type="Gene3D" id="1.10.10.60">
    <property type="entry name" value="Homeodomain-like"/>
    <property type="match status" value="1"/>
</dbReference>
<protein>
    <recommendedName>
        <fullName evidence="2 10">RNA polymerase sigma-54 factor</fullName>
    </recommendedName>
</protein>
<reference evidence="14 15" key="1">
    <citation type="submission" date="2020-08" db="EMBL/GenBank/DDBJ databases">
        <title>Genome sequence of Thermomonas carbonis KCTC 42013T.</title>
        <authorList>
            <person name="Hyun D.-W."/>
            <person name="Bae J.-W."/>
        </authorList>
    </citation>
    <scope>NUCLEOTIDE SEQUENCE [LARGE SCALE GENOMIC DNA]</scope>
    <source>
        <strain evidence="14 15">KCTC 42013</strain>
    </source>
</reference>
<dbReference type="NCBIfam" id="TIGR02395">
    <property type="entry name" value="rpoN_sigma"/>
    <property type="match status" value="1"/>
</dbReference>
<dbReference type="InterPro" id="IPR000394">
    <property type="entry name" value="RNA_pol_sigma_54"/>
</dbReference>
<evidence type="ECO:0000256" key="1">
    <source>
        <dbReference type="ARBA" id="ARBA00008798"/>
    </source>
</evidence>
<dbReference type="InterPro" id="IPR007046">
    <property type="entry name" value="RNA_pol_sigma_54_core-bd"/>
</dbReference>
<feature type="region of interest" description="Disordered" evidence="11">
    <location>
        <begin position="79"/>
        <end position="104"/>
    </location>
</feature>
<keyword evidence="3 10" id="KW-0240">DNA-directed RNA polymerase</keyword>
<keyword evidence="4 10" id="KW-0808">Transferase</keyword>
<evidence type="ECO:0000313" key="14">
    <source>
        <dbReference type="EMBL" id="QNN70337.1"/>
    </source>
</evidence>
<evidence type="ECO:0000259" key="12">
    <source>
        <dbReference type="Pfam" id="PF04552"/>
    </source>
</evidence>
<comment type="function">
    <text evidence="10">Sigma factors are initiation factors that promote the attachment of RNA polymerase to specific initiation sites and are then released.</text>
</comment>
<accession>A0A7G9SR62</accession>
<dbReference type="InterPro" id="IPR007634">
    <property type="entry name" value="RNA_pol_sigma_54_DNA-bd"/>
</dbReference>
<keyword evidence="5 10" id="KW-0548">Nucleotidyltransferase</keyword>
<dbReference type="InterPro" id="IPR038709">
    <property type="entry name" value="RpoN_core-bd_sf"/>
</dbReference>
<dbReference type="PROSITE" id="PS00717">
    <property type="entry name" value="SIGMA54_1"/>
    <property type="match status" value="1"/>
</dbReference>
<gene>
    <name evidence="14" type="ORF">H9L16_01455</name>
</gene>
<feature type="domain" description="RNA polymerase sigma factor 54 core-binding" evidence="13">
    <location>
        <begin position="109"/>
        <end position="299"/>
    </location>
</feature>
<feature type="compositionally biased region" description="Basic and acidic residues" evidence="11">
    <location>
        <begin position="79"/>
        <end position="91"/>
    </location>
</feature>
<evidence type="ECO:0000259" key="13">
    <source>
        <dbReference type="Pfam" id="PF04963"/>
    </source>
</evidence>
<evidence type="ECO:0000256" key="3">
    <source>
        <dbReference type="ARBA" id="ARBA00022478"/>
    </source>
</evidence>
<dbReference type="NCBIfam" id="NF004595">
    <property type="entry name" value="PRK05932.1-2"/>
    <property type="match status" value="1"/>
</dbReference>
<dbReference type="PANTHER" id="PTHR32248:SF4">
    <property type="entry name" value="RNA POLYMERASE SIGMA-54 FACTOR"/>
    <property type="match status" value="1"/>
</dbReference>